<dbReference type="Proteomes" id="UP000366945">
    <property type="component" value="Unassembled WGS sequence"/>
</dbReference>
<protein>
    <submittedName>
        <fullName evidence="2">Uncharacterized protein</fullName>
    </submittedName>
</protein>
<organism evidence="2 3">
    <name type="scientific">Pandoraea pneumonica</name>
    <dbReference type="NCBI Taxonomy" id="2508299"/>
    <lineage>
        <taxon>Bacteria</taxon>
        <taxon>Pseudomonadati</taxon>
        <taxon>Pseudomonadota</taxon>
        <taxon>Betaproteobacteria</taxon>
        <taxon>Burkholderiales</taxon>
        <taxon>Burkholderiaceae</taxon>
        <taxon>Pandoraea</taxon>
    </lineage>
</organism>
<sequence length="1621" mass="175494">MQKISFQARNHARRASCGNASGHAATKGASALRRVAQHRAAQPWTQQVRRVGSARRERVRATPLPLSTSTDVANRANRANLTTPANAANATGPSAWKMCLMGAALLSVACPVVQARYRPNHDGGAVRSRDGTVPVYGESDMGALRARAASRGAVEVTRSVPASVTLDPRTATSLPSAVALDFDASTSGNVTTDGYARNVTAATANANDTLASPPGLTLLREDWLSQGTLTHFLNGPPLFDFLAAYSGVQDRDAIADMLKTREGTLLGLFQCLKPGVEGGVEGGVKQGRSPWDAANFNATAFDALMQRVGISLGYGAHTDAQTDPAFRQSMFVRLVSTIIWPERLSNGEVPMTIPPDVRAQWLDWLRPGDRVQTCDAPYDAGTSENATMTGVPDTNVLRERLGNYVFRGDGDLGDAREWVTGLMGAMIDPTLGLPSSVGAMQVGDLPWALMRIGMTMAGPDAWQMSPPELTALAVTAYQSAIANDAAFEAFFHVHAETLLLYAHAMGLVDLRDENVATLNVVRTAIDAFDARMHQAFNTPGPGAFEVLRGELPSRAEILSRELARQFPEGESLHFKANGLGESTSLYARRVASVIDSVVGHVRRDCVTQDKPYALENLILDGCMDDIHRISPDLGARLRDAGLDTDGLTRRFNDEFTASVAHVRDKILRPSLAGLVTRLAPEDLRHWTCGTWQIRVPSVTLVVPMQNARDRFAQAEATQVVFVAATIGGTTRHFALTLSPLMLVPFDGDVEAWLHAKPNTLFGGNGELLKRVDGDVARFRTIEPSQAGPNVSTTEAVAAEFASRLEAFREAAYAKTPTQAHREAVRRALLSLIPFYNCVDDVHSGTYAWATIDCGVDIVSAIPLTYSALMAERAALQVSRTLVGAVLDDVSHNVVRRAGIAGGLSRVLSDPALASAVNVANSRFKDTGIALMRFVDPGVELGARGLLRLPEFGWRFLARVRDLPLLSRVAGRWAREAHEGVIAIHEDGVWHVPASQKAALQTPGAWLGTSREPLMLARLGDKENVVVRHEGRWMRLANPYSGQSYGPLLGVDAQGRLARLPSETVAVPFADEDGALTARGYVTPETTAPALDGPPCPEAGVGLRQRRAPPAVHAACDILTGSAHVRRQTPLFGTPFILKRRTGEPREWVPVDVNDVAVRVSRLDWPDGYTFDEYWLDGEVVLWRENSVGRAPVTRVLGELSESVAGNGMVLPAKGYVRAEFWVSLDEFKHPEHRARRADLHTEMALHTGERDHKWVPDEALAIQVAWPFAGAVDANGRHFGVVTARERHYRFAFPEDASSAFRATLYPATPDEVQAFRTTQNAMTGALHAREVDGQTMLRPLRDIATPNLSAQVENVFDRADDLLRSAREALRTPMSPMVETVLDRFAPGAGDQLADALRPALHRMNAGLQAVSRARGEAIGVMESEAGVLAASLGGTLRRPELADHLDHPVIGFDTSSLACLSVEVQAATLLHELSHVSLATTDARGSEATLYGKYLPAPRAAFDMQHVESLREVVEQGAQHRVEMLRDTNTPRYVLLALDRLVGDGLVMDVGDLVGQTGSGVVNQLVGHASSMEHLVNILAYAHDPAHHSCIAEFMDGGTSYQRYPTGYTPPSRQLPQQP</sequence>
<evidence type="ECO:0000256" key="1">
    <source>
        <dbReference type="SAM" id="MobiDB-lite"/>
    </source>
</evidence>
<proteinExistence type="predicted"/>
<evidence type="ECO:0000313" key="2">
    <source>
        <dbReference type="EMBL" id="VVD81986.1"/>
    </source>
</evidence>
<feature type="region of interest" description="Disordered" evidence="1">
    <location>
        <begin position="1"/>
        <end position="25"/>
    </location>
</feature>
<gene>
    <name evidence="2" type="ORF">PPN31114_01178</name>
</gene>
<dbReference type="EMBL" id="CABPSK010000001">
    <property type="protein sequence ID" value="VVD81986.1"/>
    <property type="molecule type" value="Genomic_DNA"/>
</dbReference>
<keyword evidence="3" id="KW-1185">Reference proteome</keyword>
<reference evidence="2 3" key="1">
    <citation type="submission" date="2019-08" db="EMBL/GenBank/DDBJ databases">
        <authorList>
            <person name="Peeters C."/>
        </authorList>
    </citation>
    <scope>NUCLEOTIDE SEQUENCE [LARGE SCALE GENOMIC DNA]</scope>
    <source>
        <strain evidence="2 3">LMG 31114</strain>
    </source>
</reference>
<evidence type="ECO:0000313" key="3">
    <source>
        <dbReference type="Proteomes" id="UP000366945"/>
    </source>
</evidence>
<accession>A0A5E4T1F2</accession>
<name>A0A5E4T1F2_9BURK</name>